<dbReference type="InterPro" id="IPR051781">
    <property type="entry name" value="Metallo-dep_Hydrolase"/>
</dbReference>
<dbReference type="Gene3D" id="2.30.40.10">
    <property type="entry name" value="Urease, subunit C, domain 1"/>
    <property type="match status" value="1"/>
</dbReference>
<dbReference type="Gene3D" id="3.20.20.140">
    <property type="entry name" value="Metal-dependent hydrolases"/>
    <property type="match status" value="1"/>
</dbReference>
<dbReference type="Pfam" id="PF01979">
    <property type="entry name" value="Amidohydro_1"/>
    <property type="match status" value="1"/>
</dbReference>
<dbReference type="EMBL" id="UINC01002435">
    <property type="protein sequence ID" value="SUZ96652.1"/>
    <property type="molecule type" value="Genomic_DNA"/>
</dbReference>
<feature type="region of interest" description="Disordered" evidence="1">
    <location>
        <begin position="159"/>
        <end position="187"/>
    </location>
</feature>
<evidence type="ECO:0000256" key="1">
    <source>
        <dbReference type="SAM" id="MobiDB-lite"/>
    </source>
</evidence>
<protein>
    <recommendedName>
        <fullName evidence="2">Amidohydrolase-related domain-containing protein</fullName>
    </recommendedName>
</protein>
<dbReference type="InterPro" id="IPR006680">
    <property type="entry name" value="Amidohydro-rel"/>
</dbReference>
<dbReference type="CDD" id="cd01299">
    <property type="entry name" value="Met_dep_hydrolase_A"/>
    <property type="match status" value="1"/>
</dbReference>
<evidence type="ECO:0000313" key="3">
    <source>
        <dbReference type="EMBL" id="SUZ96652.1"/>
    </source>
</evidence>
<dbReference type="GO" id="GO:0016810">
    <property type="term" value="F:hydrolase activity, acting on carbon-nitrogen (but not peptide) bonds"/>
    <property type="evidence" value="ECO:0007669"/>
    <property type="project" value="InterPro"/>
</dbReference>
<accession>A0A381RXT5</accession>
<dbReference type="InterPro" id="IPR057744">
    <property type="entry name" value="OTAase-like"/>
</dbReference>
<gene>
    <name evidence="3" type="ORF">METZ01_LOCUS49506</name>
</gene>
<dbReference type="SUPFAM" id="SSF51556">
    <property type="entry name" value="Metallo-dependent hydrolases"/>
    <property type="match status" value="1"/>
</dbReference>
<evidence type="ECO:0000259" key="2">
    <source>
        <dbReference type="Pfam" id="PF01979"/>
    </source>
</evidence>
<dbReference type="SUPFAM" id="SSF51338">
    <property type="entry name" value="Composite domain of metallo-dependent hydrolases"/>
    <property type="match status" value="1"/>
</dbReference>
<dbReference type="PANTHER" id="PTHR43135">
    <property type="entry name" value="ALPHA-D-RIBOSE 1-METHYLPHOSPHONATE 5-TRIPHOSPHATE DIPHOSPHATASE"/>
    <property type="match status" value="1"/>
</dbReference>
<dbReference type="PANTHER" id="PTHR43135:SF3">
    <property type="entry name" value="ALPHA-D-RIBOSE 1-METHYLPHOSPHONATE 5-TRIPHOSPHATE DIPHOSPHATASE"/>
    <property type="match status" value="1"/>
</dbReference>
<sequence length="425" mass="45436">MKKLFLLLSLLYFSCFNPLFSATVIHAGLLINGESSFPTPEMSIVIEGSKIQAIETGYITPDSEDDFIDLSGYTVLPGLMDMHVHLSSEYSKNSYQEKISLNAGDYAIRAVSNAEKTLMAGFTSVRNLGDSGGVSISLRNAIKKGIVIGPRIFSSGTTIASSGGHGDSTNSLNQSLTSDPGPAEGVVNSVKDASKAVRFRYKEGADLIKITATGGVLSNAKNSQNPQFTEEEITQIVNIAKDYGFKVAAHAHGSEGIKRAVRAGVHSIEHGTLMDDEGMRLMREKGTYYVPTIIAGLWVAEKAKDPDFFPELVRPKAAEIGPQIKGTFGKAYQAGVKIAYGTDTGVSAHGNNATEFKHMVEAGMPPMKAIQSATVEAAKLLGEYEQLGSLAEGKVADIIAVNGNPVEDITILEEVDFVMKSGRVY</sequence>
<dbReference type="InterPro" id="IPR032466">
    <property type="entry name" value="Metal_Hydrolase"/>
</dbReference>
<feature type="non-terminal residue" evidence="3">
    <location>
        <position position="425"/>
    </location>
</feature>
<dbReference type="AlphaFoldDB" id="A0A381RXT5"/>
<feature type="non-terminal residue" evidence="3">
    <location>
        <position position="1"/>
    </location>
</feature>
<dbReference type="InterPro" id="IPR011059">
    <property type="entry name" value="Metal-dep_hydrolase_composite"/>
</dbReference>
<reference evidence="3" key="1">
    <citation type="submission" date="2018-05" db="EMBL/GenBank/DDBJ databases">
        <authorList>
            <person name="Lanie J.A."/>
            <person name="Ng W.-L."/>
            <person name="Kazmierczak K.M."/>
            <person name="Andrzejewski T.M."/>
            <person name="Davidsen T.M."/>
            <person name="Wayne K.J."/>
            <person name="Tettelin H."/>
            <person name="Glass J.I."/>
            <person name="Rusch D."/>
            <person name="Podicherti R."/>
            <person name="Tsui H.-C.T."/>
            <person name="Winkler M.E."/>
        </authorList>
    </citation>
    <scope>NUCLEOTIDE SEQUENCE</scope>
</reference>
<proteinExistence type="predicted"/>
<feature type="compositionally biased region" description="Polar residues" evidence="1">
    <location>
        <begin position="159"/>
        <end position="178"/>
    </location>
</feature>
<organism evidence="3">
    <name type="scientific">marine metagenome</name>
    <dbReference type="NCBI Taxonomy" id="408172"/>
    <lineage>
        <taxon>unclassified sequences</taxon>
        <taxon>metagenomes</taxon>
        <taxon>ecological metagenomes</taxon>
    </lineage>
</organism>
<name>A0A381RXT5_9ZZZZ</name>
<feature type="domain" description="Amidohydrolase-related" evidence="2">
    <location>
        <begin position="74"/>
        <end position="424"/>
    </location>
</feature>